<accession>A0ABD5XXP4</accession>
<dbReference type="Pfam" id="PF04134">
    <property type="entry name" value="DCC1-like"/>
    <property type="match status" value="1"/>
</dbReference>
<evidence type="ECO:0000313" key="1">
    <source>
        <dbReference type="EMBL" id="MFC7139897.1"/>
    </source>
</evidence>
<name>A0ABD5XXP4_9EURY</name>
<dbReference type="InterPro" id="IPR007263">
    <property type="entry name" value="DCC1-like"/>
</dbReference>
<evidence type="ECO:0000313" key="2">
    <source>
        <dbReference type="Proteomes" id="UP001596432"/>
    </source>
</evidence>
<reference evidence="1 2" key="1">
    <citation type="journal article" date="2019" name="Int. J. Syst. Evol. Microbiol.">
        <title>The Global Catalogue of Microorganisms (GCM) 10K type strain sequencing project: providing services to taxonomists for standard genome sequencing and annotation.</title>
        <authorList>
            <consortium name="The Broad Institute Genomics Platform"/>
            <consortium name="The Broad Institute Genome Sequencing Center for Infectious Disease"/>
            <person name="Wu L."/>
            <person name="Ma J."/>
        </authorList>
    </citation>
    <scope>NUCLEOTIDE SEQUENCE [LARGE SCALE GENOMIC DNA]</scope>
    <source>
        <strain evidence="1 2">XZYJT29</strain>
    </source>
</reference>
<comment type="caution">
    <text evidence="1">The sequence shown here is derived from an EMBL/GenBank/DDBJ whole genome shotgun (WGS) entry which is preliminary data.</text>
</comment>
<protein>
    <submittedName>
        <fullName evidence="1">Thiol-disulfide oxidoreductase DCC family protein</fullName>
    </submittedName>
</protein>
<dbReference type="EMBL" id="JBHTAS010000001">
    <property type="protein sequence ID" value="MFC7139897.1"/>
    <property type="molecule type" value="Genomic_DNA"/>
</dbReference>
<dbReference type="Proteomes" id="UP001596432">
    <property type="component" value="Unassembled WGS sequence"/>
</dbReference>
<keyword evidence="2" id="KW-1185">Reference proteome</keyword>
<proteinExistence type="predicted"/>
<dbReference type="GeneID" id="78820164"/>
<gene>
    <name evidence="1" type="ORF">ACFQMA_08615</name>
</gene>
<organism evidence="1 2">
    <name type="scientific">Halosimplex aquaticum</name>
    <dbReference type="NCBI Taxonomy" id="3026162"/>
    <lineage>
        <taxon>Archaea</taxon>
        <taxon>Methanobacteriati</taxon>
        <taxon>Methanobacteriota</taxon>
        <taxon>Stenosarchaea group</taxon>
        <taxon>Halobacteria</taxon>
        <taxon>Halobacteriales</taxon>
        <taxon>Haloarculaceae</taxon>
        <taxon>Halosimplex</taxon>
    </lineage>
</organism>
<dbReference type="AlphaFoldDB" id="A0ABD5XXP4"/>
<dbReference type="RefSeq" id="WP_382261855.1">
    <property type="nucleotide sequence ID" value="NZ_CP118158.1"/>
</dbReference>
<sequence>MSSPTLVYDDDCGICTRAAHYVERRSDIGIVGFSDLDDELRTWLPTEYERCAHLIVNESVYSCGEAMERAYERTGLPPSAALPALRRIPGYGAVRDRVYRLVAENRPLIGRLLP</sequence>